<feature type="domain" description="Response regulatory" evidence="10">
    <location>
        <begin position="7"/>
        <end position="121"/>
    </location>
</feature>
<gene>
    <name evidence="12" type="ORF">DC083_04160</name>
</gene>
<dbReference type="GO" id="GO:0000156">
    <property type="term" value="F:phosphorelay response regulator activity"/>
    <property type="evidence" value="ECO:0007669"/>
    <property type="project" value="TreeGrafter"/>
</dbReference>
<keyword evidence="4" id="KW-0902">Two-component regulatory system</keyword>
<dbReference type="PROSITE" id="PS51755">
    <property type="entry name" value="OMPR_PHOB"/>
    <property type="match status" value="1"/>
</dbReference>
<dbReference type="RefSeq" id="WP_109189006.1">
    <property type="nucleotide sequence ID" value="NZ_BMYA01000003.1"/>
</dbReference>
<evidence type="ECO:0000259" key="11">
    <source>
        <dbReference type="PROSITE" id="PS51755"/>
    </source>
</evidence>
<evidence type="ECO:0000256" key="4">
    <source>
        <dbReference type="ARBA" id="ARBA00023012"/>
    </source>
</evidence>
<dbReference type="SMART" id="SM00862">
    <property type="entry name" value="Trans_reg_C"/>
    <property type="match status" value="1"/>
</dbReference>
<evidence type="ECO:0000256" key="5">
    <source>
        <dbReference type="ARBA" id="ARBA00023015"/>
    </source>
</evidence>
<dbReference type="SUPFAM" id="SSF52172">
    <property type="entry name" value="CheY-like"/>
    <property type="match status" value="1"/>
</dbReference>
<evidence type="ECO:0000256" key="9">
    <source>
        <dbReference type="PROSITE-ProRule" id="PRU01091"/>
    </source>
</evidence>
<name>A0A2U2AEL1_9GAMM</name>
<dbReference type="InterPro" id="IPR011006">
    <property type="entry name" value="CheY-like_superfamily"/>
</dbReference>
<dbReference type="Gene3D" id="6.10.250.690">
    <property type="match status" value="1"/>
</dbReference>
<dbReference type="InterPro" id="IPR001867">
    <property type="entry name" value="OmpR/PhoB-type_DNA-bd"/>
</dbReference>
<keyword evidence="5" id="KW-0805">Transcription regulation</keyword>
<feature type="modified residue" description="4-aspartylphosphate" evidence="8">
    <location>
        <position position="56"/>
    </location>
</feature>
<evidence type="ECO:0000313" key="12">
    <source>
        <dbReference type="EMBL" id="PWD81102.1"/>
    </source>
</evidence>
<feature type="domain" description="OmpR/PhoB-type" evidence="11">
    <location>
        <begin position="138"/>
        <end position="237"/>
    </location>
</feature>
<dbReference type="PANTHER" id="PTHR48111">
    <property type="entry name" value="REGULATOR OF RPOS"/>
    <property type="match status" value="1"/>
</dbReference>
<sequence length="238" mass="27297">MTSTTPKILFIDDDPEIQEMMPQVLKAEGFDVSVGGNGIECLEFLEHTVPDVIILDVMMPKKNGWDTLKEIRKIHPNLPVIMLSAKGDSIDRVLGLELGADDYISKPFDDRELIARIRTRMRLQTQALEDNGDDREQSSVIEIHDLVLNPAQFQATFKKEPINLTSTEFSILYYMAKHRGETISRDELSKNVLGKRHQTFDRVIDMHLSNIRKKLPTRDDGFPWFKTVHGLGYLFLDE</sequence>
<dbReference type="PANTHER" id="PTHR48111:SF39">
    <property type="entry name" value="TRANSCRIPTIONAL REGULATORY PROTEIN CPXR"/>
    <property type="match status" value="1"/>
</dbReference>
<evidence type="ECO:0000256" key="2">
    <source>
        <dbReference type="ARBA" id="ARBA00022490"/>
    </source>
</evidence>
<dbReference type="GO" id="GO:0000976">
    <property type="term" value="F:transcription cis-regulatory region binding"/>
    <property type="evidence" value="ECO:0007669"/>
    <property type="project" value="TreeGrafter"/>
</dbReference>
<evidence type="ECO:0000256" key="3">
    <source>
        <dbReference type="ARBA" id="ARBA00022553"/>
    </source>
</evidence>
<dbReference type="GO" id="GO:0005829">
    <property type="term" value="C:cytosol"/>
    <property type="evidence" value="ECO:0007669"/>
    <property type="project" value="TreeGrafter"/>
</dbReference>
<dbReference type="Gene3D" id="3.40.50.2300">
    <property type="match status" value="1"/>
</dbReference>
<dbReference type="Pfam" id="PF00486">
    <property type="entry name" value="Trans_reg_C"/>
    <property type="match status" value="1"/>
</dbReference>
<dbReference type="GO" id="GO:0006355">
    <property type="term" value="P:regulation of DNA-templated transcription"/>
    <property type="evidence" value="ECO:0007669"/>
    <property type="project" value="InterPro"/>
</dbReference>
<dbReference type="InterPro" id="IPR039420">
    <property type="entry name" value="WalR-like"/>
</dbReference>
<dbReference type="SMART" id="SM00448">
    <property type="entry name" value="REC"/>
    <property type="match status" value="1"/>
</dbReference>
<feature type="DNA-binding region" description="OmpR/PhoB-type" evidence="9">
    <location>
        <begin position="138"/>
        <end position="237"/>
    </location>
</feature>
<comment type="caution">
    <text evidence="12">The sequence shown here is derived from an EMBL/GenBank/DDBJ whole genome shotgun (WGS) entry which is preliminary data.</text>
</comment>
<keyword evidence="2" id="KW-0963">Cytoplasm</keyword>
<dbReference type="InterPro" id="IPR001789">
    <property type="entry name" value="Sig_transdc_resp-reg_receiver"/>
</dbReference>
<protein>
    <submittedName>
        <fullName evidence="12">DNA-binding response regulator</fullName>
    </submittedName>
</protein>
<dbReference type="CDD" id="cd00383">
    <property type="entry name" value="trans_reg_C"/>
    <property type="match status" value="1"/>
</dbReference>
<evidence type="ECO:0000256" key="1">
    <source>
        <dbReference type="ARBA" id="ARBA00004496"/>
    </source>
</evidence>
<evidence type="ECO:0000256" key="7">
    <source>
        <dbReference type="ARBA" id="ARBA00023163"/>
    </source>
</evidence>
<keyword evidence="13" id="KW-1185">Reference proteome</keyword>
<dbReference type="Pfam" id="PF00072">
    <property type="entry name" value="Response_reg"/>
    <property type="match status" value="1"/>
</dbReference>
<dbReference type="GO" id="GO:0032993">
    <property type="term" value="C:protein-DNA complex"/>
    <property type="evidence" value="ECO:0007669"/>
    <property type="project" value="TreeGrafter"/>
</dbReference>
<dbReference type="AlphaFoldDB" id="A0A2U2AEL1"/>
<keyword evidence="7" id="KW-0804">Transcription</keyword>
<dbReference type="PROSITE" id="PS50110">
    <property type="entry name" value="RESPONSE_REGULATORY"/>
    <property type="match status" value="1"/>
</dbReference>
<dbReference type="InterPro" id="IPR036388">
    <property type="entry name" value="WH-like_DNA-bd_sf"/>
</dbReference>
<dbReference type="Proteomes" id="UP000245020">
    <property type="component" value="Unassembled WGS sequence"/>
</dbReference>
<dbReference type="EMBL" id="QEWQ01000003">
    <property type="protein sequence ID" value="PWD81102.1"/>
    <property type="molecule type" value="Genomic_DNA"/>
</dbReference>
<accession>A0A2U2AEL1</accession>
<reference evidence="13" key="1">
    <citation type="submission" date="2018-05" db="EMBL/GenBank/DDBJ databases">
        <title>Ignatzschineria dubaiensis sp. nov., isolated from necrotic foot tissues of dromedaries (Camelus dromedarius) and associated maggots in Dubai, United Arab Emirates.</title>
        <authorList>
            <person name="Tsang C.C."/>
            <person name="Tang J.Y.M."/>
            <person name="Fong J.Y.H."/>
            <person name="Kinne J."/>
            <person name="Lee H.H."/>
            <person name="Joseph M."/>
            <person name="Jose S."/>
            <person name="Schuster R.K."/>
            <person name="Tang Y."/>
            <person name="Sivakumar S."/>
            <person name="Chen J.H.K."/>
            <person name="Teng J.L.L."/>
            <person name="Lau S.K.P."/>
            <person name="Wernery U."/>
            <person name="Woo P.C.Y."/>
        </authorList>
    </citation>
    <scope>NUCLEOTIDE SEQUENCE [LARGE SCALE GENOMIC DNA]</scope>
    <source>
        <strain evidence="13">KCTC 22644</strain>
    </source>
</reference>
<evidence type="ECO:0000256" key="6">
    <source>
        <dbReference type="ARBA" id="ARBA00023125"/>
    </source>
</evidence>
<evidence type="ECO:0000256" key="8">
    <source>
        <dbReference type="PROSITE-ProRule" id="PRU00169"/>
    </source>
</evidence>
<evidence type="ECO:0000259" key="10">
    <source>
        <dbReference type="PROSITE" id="PS50110"/>
    </source>
</evidence>
<comment type="subcellular location">
    <subcellularLocation>
        <location evidence="1">Cytoplasm</location>
    </subcellularLocation>
</comment>
<evidence type="ECO:0000313" key="13">
    <source>
        <dbReference type="Proteomes" id="UP000245020"/>
    </source>
</evidence>
<organism evidence="12 13">
    <name type="scientific">Ignatzschineria ureiclastica</name>
    <dbReference type="NCBI Taxonomy" id="472582"/>
    <lineage>
        <taxon>Bacteria</taxon>
        <taxon>Pseudomonadati</taxon>
        <taxon>Pseudomonadota</taxon>
        <taxon>Gammaproteobacteria</taxon>
        <taxon>Cardiobacteriales</taxon>
        <taxon>Ignatzschineriaceae</taxon>
        <taxon>Ignatzschineria</taxon>
    </lineage>
</organism>
<keyword evidence="3 8" id="KW-0597">Phosphoprotein</keyword>
<dbReference type="Gene3D" id="1.10.10.10">
    <property type="entry name" value="Winged helix-like DNA-binding domain superfamily/Winged helix DNA-binding domain"/>
    <property type="match status" value="1"/>
</dbReference>
<dbReference type="OrthoDB" id="9802426at2"/>
<proteinExistence type="predicted"/>
<keyword evidence="6 9" id="KW-0238">DNA-binding</keyword>